<name>A0A4C1ZYQ8_EUMVA</name>
<protein>
    <submittedName>
        <fullName evidence="1">Uncharacterized protein</fullName>
    </submittedName>
</protein>
<dbReference type="STRING" id="151549.A0A4C1ZYQ8"/>
<dbReference type="AlphaFoldDB" id="A0A4C1ZYQ8"/>
<dbReference type="EMBL" id="BGZK01002439">
    <property type="protein sequence ID" value="GBP93971.1"/>
    <property type="molecule type" value="Genomic_DNA"/>
</dbReference>
<evidence type="ECO:0000313" key="1">
    <source>
        <dbReference type="EMBL" id="GBP93971.1"/>
    </source>
</evidence>
<evidence type="ECO:0000313" key="2">
    <source>
        <dbReference type="Proteomes" id="UP000299102"/>
    </source>
</evidence>
<organism evidence="1 2">
    <name type="scientific">Eumeta variegata</name>
    <name type="common">Bagworm moth</name>
    <name type="synonym">Eumeta japonica</name>
    <dbReference type="NCBI Taxonomy" id="151549"/>
    <lineage>
        <taxon>Eukaryota</taxon>
        <taxon>Metazoa</taxon>
        <taxon>Ecdysozoa</taxon>
        <taxon>Arthropoda</taxon>
        <taxon>Hexapoda</taxon>
        <taxon>Insecta</taxon>
        <taxon>Pterygota</taxon>
        <taxon>Neoptera</taxon>
        <taxon>Endopterygota</taxon>
        <taxon>Lepidoptera</taxon>
        <taxon>Glossata</taxon>
        <taxon>Ditrysia</taxon>
        <taxon>Tineoidea</taxon>
        <taxon>Psychidae</taxon>
        <taxon>Oiketicinae</taxon>
        <taxon>Eumeta</taxon>
    </lineage>
</organism>
<dbReference type="OrthoDB" id="10022292at2759"/>
<gene>
    <name evidence="1" type="ORF">EVAR_67697_1</name>
</gene>
<proteinExistence type="predicted"/>
<dbReference type="Proteomes" id="UP000299102">
    <property type="component" value="Unassembled WGS sequence"/>
</dbReference>
<comment type="caution">
    <text evidence="1">The sequence shown here is derived from an EMBL/GenBank/DDBJ whole genome shotgun (WGS) entry which is preliminary data.</text>
</comment>
<accession>A0A4C1ZYQ8</accession>
<reference evidence="1 2" key="1">
    <citation type="journal article" date="2019" name="Commun. Biol.">
        <title>The bagworm genome reveals a unique fibroin gene that provides high tensile strength.</title>
        <authorList>
            <person name="Kono N."/>
            <person name="Nakamura H."/>
            <person name="Ohtoshi R."/>
            <person name="Tomita M."/>
            <person name="Numata K."/>
            <person name="Arakawa K."/>
        </authorList>
    </citation>
    <scope>NUCLEOTIDE SEQUENCE [LARGE SCALE GENOMIC DNA]</scope>
</reference>
<keyword evidence="2" id="KW-1185">Reference proteome</keyword>
<sequence length="154" mass="17404">MSSAARGYKWAEENLPPYTKPARQLFVMFRNCCAMLLAMHTIFSEISLVPNYRSAEFLEQYVPGLPQKIGNTAETVKNVSLHFYEKTLVFFKSQVLVFGLSDVQHLGGRIFRGVWLCSSSSPRVKSVPLGLVAPGAANTFQMLLHTNRLFKRFL</sequence>